<feature type="transmembrane region" description="Helical" evidence="7">
    <location>
        <begin position="100"/>
        <end position="118"/>
    </location>
</feature>
<dbReference type="InterPro" id="IPR013057">
    <property type="entry name" value="AA_transpt_TM"/>
</dbReference>
<dbReference type="PANTHER" id="PTHR22950:SF479">
    <property type="entry name" value="AMINO ACID TRANSPORTER (EUROFUNG)-RELATED"/>
    <property type="match status" value="1"/>
</dbReference>
<proteinExistence type="inferred from homology"/>
<sequence length="470" mass="50857">MPPVPAASSERSYRPSQENQIPNGSLEDVEKQTRSTSDDGEQRDSRVIKEDPFGDEENAEVKYRTLRWWQAAFIMIAETISLGILSLPSALAAVGMVPGIIMLLGLGAIATYTGYVLGQFKLAYPHVHNIADAGEILLGPVGREIGGAAQTIFLIFIMGSHILTFTIAMNAITGHATCTIVWGIVGFIVLWVFTLPRTLKKVSYLSIASFISIIVAVLITMIGVGVSPTPNLHIDATATVAFVPAFLSVSNIIFAYAGHVAFFSFISEFRDPREFPKALYLLQATNISMYLIVAIVVYRFAGIDVASPALGSTGHVVMKVAYGISLPTILLAGVIYGHVGSKYIYVRLFRGTRHMSTRTPLALGTWAAITFTLWVIAWIIAQSIPSFSTLLALITALFASWFTYGMSGILWLYLNRGQYALNWKKMALTTLNVSILAMGAAVCGMGLYASGTAIHDDSSGGSWTCKDNST</sequence>
<gene>
    <name evidence="9" type="ORF">P280DRAFT_398724</name>
</gene>
<dbReference type="FunFam" id="1.20.1740.10:FF:000039">
    <property type="entry name" value="Neutral amino acid transporter (Eurofung)"/>
    <property type="match status" value="1"/>
</dbReference>
<feature type="transmembrane region" description="Helical" evidence="7">
    <location>
        <begin position="72"/>
        <end position="94"/>
    </location>
</feature>
<dbReference type="PANTHER" id="PTHR22950">
    <property type="entry name" value="AMINO ACID TRANSPORTER"/>
    <property type="match status" value="1"/>
</dbReference>
<keyword evidence="10" id="KW-1185">Reference proteome</keyword>
<feature type="region of interest" description="Disordered" evidence="6">
    <location>
        <begin position="1"/>
        <end position="53"/>
    </location>
</feature>
<feature type="transmembrane region" description="Helical" evidence="7">
    <location>
        <begin position="320"/>
        <end position="339"/>
    </location>
</feature>
<feature type="transmembrane region" description="Helical" evidence="7">
    <location>
        <begin position="202"/>
        <end position="225"/>
    </location>
</feature>
<evidence type="ECO:0000256" key="5">
    <source>
        <dbReference type="ARBA" id="ARBA00023136"/>
    </source>
</evidence>
<organism evidence="9 10">
    <name type="scientific">Massarina eburnea CBS 473.64</name>
    <dbReference type="NCBI Taxonomy" id="1395130"/>
    <lineage>
        <taxon>Eukaryota</taxon>
        <taxon>Fungi</taxon>
        <taxon>Dikarya</taxon>
        <taxon>Ascomycota</taxon>
        <taxon>Pezizomycotina</taxon>
        <taxon>Dothideomycetes</taxon>
        <taxon>Pleosporomycetidae</taxon>
        <taxon>Pleosporales</taxon>
        <taxon>Massarineae</taxon>
        <taxon>Massarinaceae</taxon>
        <taxon>Massarina</taxon>
    </lineage>
</organism>
<evidence type="ECO:0000259" key="8">
    <source>
        <dbReference type="Pfam" id="PF01490"/>
    </source>
</evidence>
<dbReference type="Gene3D" id="1.20.1740.10">
    <property type="entry name" value="Amino acid/polyamine transporter I"/>
    <property type="match status" value="1"/>
</dbReference>
<keyword evidence="5 7" id="KW-0472">Membrane</keyword>
<feature type="transmembrane region" description="Helical" evidence="7">
    <location>
        <begin position="360"/>
        <end position="381"/>
    </location>
</feature>
<dbReference type="Pfam" id="PF01490">
    <property type="entry name" value="Aa_trans"/>
    <property type="match status" value="1"/>
</dbReference>
<evidence type="ECO:0000256" key="3">
    <source>
        <dbReference type="ARBA" id="ARBA00022692"/>
    </source>
</evidence>
<feature type="compositionally biased region" description="Polar residues" evidence="6">
    <location>
        <begin position="14"/>
        <end position="23"/>
    </location>
</feature>
<protein>
    <submittedName>
        <fullName evidence="9">Amino acid transporter</fullName>
    </submittedName>
</protein>
<dbReference type="AlphaFoldDB" id="A0A6A6S3D6"/>
<comment type="subcellular location">
    <subcellularLocation>
        <location evidence="1">Membrane</location>
        <topology evidence="1">Multi-pass membrane protein</topology>
    </subcellularLocation>
</comment>
<feature type="transmembrane region" description="Helical" evidence="7">
    <location>
        <begin position="179"/>
        <end position="195"/>
    </location>
</feature>
<evidence type="ECO:0000256" key="6">
    <source>
        <dbReference type="SAM" id="MobiDB-lite"/>
    </source>
</evidence>
<dbReference type="PIRSF" id="PIRSF006060">
    <property type="entry name" value="AA_transporter"/>
    <property type="match status" value="1"/>
</dbReference>
<dbReference type="Proteomes" id="UP000799753">
    <property type="component" value="Unassembled WGS sequence"/>
</dbReference>
<feature type="compositionally biased region" description="Basic and acidic residues" evidence="6">
    <location>
        <begin position="28"/>
        <end position="52"/>
    </location>
</feature>
<evidence type="ECO:0000313" key="10">
    <source>
        <dbReference type="Proteomes" id="UP000799753"/>
    </source>
</evidence>
<dbReference type="GO" id="GO:0015179">
    <property type="term" value="F:L-amino acid transmembrane transporter activity"/>
    <property type="evidence" value="ECO:0007669"/>
    <property type="project" value="TreeGrafter"/>
</dbReference>
<feature type="transmembrane region" description="Helical" evidence="7">
    <location>
        <begin position="245"/>
        <end position="266"/>
    </location>
</feature>
<feature type="transmembrane region" description="Helical" evidence="7">
    <location>
        <begin position="387"/>
        <end position="414"/>
    </location>
</feature>
<reference evidence="9" key="1">
    <citation type="journal article" date="2020" name="Stud. Mycol.">
        <title>101 Dothideomycetes genomes: a test case for predicting lifestyles and emergence of pathogens.</title>
        <authorList>
            <person name="Haridas S."/>
            <person name="Albert R."/>
            <person name="Binder M."/>
            <person name="Bloem J."/>
            <person name="Labutti K."/>
            <person name="Salamov A."/>
            <person name="Andreopoulos B."/>
            <person name="Baker S."/>
            <person name="Barry K."/>
            <person name="Bills G."/>
            <person name="Bluhm B."/>
            <person name="Cannon C."/>
            <person name="Castanera R."/>
            <person name="Culley D."/>
            <person name="Daum C."/>
            <person name="Ezra D."/>
            <person name="Gonzalez J."/>
            <person name="Henrissat B."/>
            <person name="Kuo A."/>
            <person name="Liang C."/>
            <person name="Lipzen A."/>
            <person name="Lutzoni F."/>
            <person name="Magnuson J."/>
            <person name="Mondo S."/>
            <person name="Nolan M."/>
            <person name="Ohm R."/>
            <person name="Pangilinan J."/>
            <person name="Park H.-J."/>
            <person name="Ramirez L."/>
            <person name="Alfaro M."/>
            <person name="Sun H."/>
            <person name="Tritt A."/>
            <person name="Yoshinaga Y."/>
            <person name="Zwiers L.-H."/>
            <person name="Turgeon B."/>
            <person name="Goodwin S."/>
            <person name="Spatafora J."/>
            <person name="Crous P."/>
            <person name="Grigoriev I."/>
        </authorList>
    </citation>
    <scope>NUCLEOTIDE SEQUENCE</scope>
    <source>
        <strain evidence="9">CBS 473.64</strain>
    </source>
</reference>
<comment type="similarity">
    <text evidence="2">Belongs to the amino acid/polyamine transporter 2 family.</text>
</comment>
<feature type="transmembrane region" description="Helical" evidence="7">
    <location>
        <begin position="278"/>
        <end position="300"/>
    </location>
</feature>
<feature type="transmembrane region" description="Helical" evidence="7">
    <location>
        <begin position="426"/>
        <end position="449"/>
    </location>
</feature>
<dbReference type="OrthoDB" id="294730at2759"/>
<name>A0A6A6S3D6_9PLEO</name>
<dbReference type="EMBL" id="MU006783">
    <property type="protein sequence ID" value="KAF2641611.1"/>
    <property type="molecule type" value="Genomic_DNA"/>
</dbReference>
<feature type="domain" description="Amino acid transporter transmembrane" evidence="8">
    <location>
        <begin position="65"/>
        <end position="449"/>
    </location>
</feature>
<keyword evidence="3 7" id="KW-0812">Transmembrane</keyword>
<accession>A0A6A6S3D6</accession>
<evidence type="ECO:0000256" key="7">
    <source>
        <dbReference type="SAM" id="Phobius"/>
    </source>
</evidence>
<evidence type="ECO:0000256" key="1">
    <source>
        <dbReference type="ARBA" id="ARBA00004141"/>
    </source>
</evidence>
<evidence type="ECO:0000313" key="9">
    <source>
        <dbReference type="EMBL" id="KAF2641611.1"/>
    </source>
</evidence>
<evidence type="ECO:0000256" key="4">
    <source>
        <dbReference type="ARBA" id="ARBA00022989"/>
    </source>
</evidence>
<keyword evidence="4 7" id="KW-1133">Transmembrane helix</keyword>
<dbReference type="GO" id="GO:0016020">
    <property type="term" value="C:membrane"/>
    <property type="evidence" value="ECO:0007669"/>
    <property type="project" value="UniProtKB-SubCell"/>
</dbReference>
<feature type="transmembrane region" description="Helical" evidence="7">
    <location>
        <begin position="152"/>
        <end position="173"/>
    </location>
</feature>
<evidence type="ECO:0000256" key="2">
    <source>
        <dbReference type="ARBA" id="ARBA00008066"/>
    </source>
</evidence>